<evidence type="ECO:0000313" key="1">
    <source>
        <dbReference type="EMBL" id="OJI94504.1"/>
    </source>
</evidence>
<name>A0A1L9NZA7_9RHOB</name>
<evidence type="ECO:0000313" key="2">
    <source>
        <dbReference type="Proteomes" id="UP000184514"/>
    </source>
</evidence>
<organism evidence="1 2">
    <name type="scientific">Planktotalea frisia</name>
    <dbReference type="NCBI Taxonomy" id="696762"/>
    <lineage>
        <taxon>Bacteria</taxon>
        <taxon>Pseudomonadati</taxon>
        <taxon>Pseudomonadota</taxon>
        <taxon>Alphaproteobacteria</taxon>
        <taxon>Rhodobacterales</taxon>
        <taxon>Paracoccaceae</taxon>
        <taxon>Planktotalea</taxon>
    </lineage>
</organism>
<gene>
    <name evidence="1" type="ORF">PFRI_12640</name>
</gene>
<dbReference type="Proteomes" id="UP000184514">
    <property type="component" value="Unassembled WGS sequence"/>
</dbReference>
<sequence>MLKYFVILTLLVPAHTYAETTENILQFILDDYQAECLAAQQESMGVVSEAEELSAVKITLDESSIYNIDITADGKEATVLYANPRCPQIGSGWCGSSGCTSYVIVDGISFQTEGFKPVSVAVSEDSVVVIVPRSGGACVNTNGQTPSSNVNCYEVAVWDDYAKTFNSIGSGEPVFKLSDFMP</sequence>
<dbReference type="RefSeq" id="WP_072629865.1">
    <property type="nucleotide sequence ID" value="NZ_MLCB01000093.1"/>
</dbReference>
<accession>A0A1L9NZA7</accession>
<dbReference type="OrthoDB" id="7883825at2"/>
<protein>
    <submittedName>
        <fullName evidence="1">Uncharacterized protein</fullName>
    </submittedName>
</protein>
<dbReference type="STRING" id="696762.PFRI_12640"/>
<dbReference type="AlphaFoldDB" id="A0A1L9NZA7"/>
<reference evidence="1 2" key="1">
    <citation type="submission" date="2016-10" db="EMBL/GenBank/DDBJ databases">
        <title>Genome sequence of Planktotalea frisia SH6-1.</title>
        <authorList>
            <person name="Poehlein A."/>
            <person name="Bakenhus I."/>
            <person name="Voget S."/>
            <person name="Brinkhoff T."/>
            <person name="Simon M."/>
        </authorList>
    </citation>
    <scope>NUCLEOTIDE SEQUENCE [LARGE SCALE GENOMIC DNA]</scope>
    <source>
        <strain evidence="1 2">SH6-1</strain>
    </source>
</reference>
<proteinExistence type="predicted"/>
<dbReference type="EMBL" id="MLCB01000093">
    <property type="protein sequence ID" value="OJI94504.1"/>
    <property type="molecule type" value="Genomic_DNA"/>
</dbReference>
<comment type="caution">
    <text evidence="1">The sequence shown here is derived from an EMBL/GenBank/DDBJ whole genome shotgun (WGS) entry which is preliminary data.</text>
</comment>
<keyword evidence="2" id="KW-1185">Reference proteome</keyword>